<name>A0A7V5PP95_CALAY</name>
<dbReference type="AlphaFoldDB" id="A0A7V5PP95"/>
<dbReference type="InterPro" id="IPR006640">
    <property type="entry name" value="SprT-like_domain"/>
</dbReference>
<dbReference type="Pfam" id="PF10263">
    <property type="entry name" value="SprT-like"/>
    <property type="match status" value="1"/>
</dbReference>
<reference evidence="2" key="1">
    <citation type="journal article" date="2020" name="mSystems">
        <title>Genome- and Community-Level Interaction Insights into Carbon Utilization and Element Cycling Functions of Hydrothermarchaeota in Hydrothermal Sediment.</title>
        <authorList>
            <person name="Zhou Z."/>
            <person name="Liu Y."/>
            <person name="Xu W."/>
            <person name="Pan J."/>
            <person name="Luo Z.H."/>
            <person name="Li M."/>
        </authorList>
    </citation>
    <scope>NUCLEOTIDE SEQUENCE [LARGE SCALE GENOMIC DNA]</scope>
    <source>
        <strain evidence="2">HyVt-527</strain>
    </source>
</reference>
<gene>
    <name evidence="2" type="ORF">ENJ89_06070</name>
</gene>
<evidence type="ECO:0000313" key="2">
    <source>
        <dbReference type="EMBL" id="HHJ52743.1"/>
    </source>
</evidence>
<proteinExistence type="predicted"/>
<protein>
    <submittedName>
        <fullName evidence="2">M48 family peptidase</fullName>
    </submittedName>
</protein>
<dbReference type="Proteomes" id="UP000886124">
    <property type="component" value="Unassembled WGS sequence"/>
</dbReference>
<dbReference type="EMBL" id="DROD01000414">
    <property type="protein sequence ID" value="HHJ52743.1"/>
    <property type="molecule type" value="Genomic_DNA"/>
</dbReference>
<accession>A0A7V5PP95</accession>
<sequence>MFLFYYIMDGKQIEAYYGNLVSRHFGQNSYRVQAEFYSTRGLRHEIRLQGRTIHFKIAEAFRTVPLYIHSILALILLGKLFRLRLPAELRKEYRDYVRRSFPEQASVKHRDAAKSYSPEGSVFNLREIFDHVNQRFFNSQLTPPVLGWSKTKAYTRLGFYDANRNLLVISKIFDNKKVPVEVVRYLMYHEMLHIAVPARKSRSGRRTIHSREFKELERRFPDYEAVTRWIAKRRRRL</sequence>
<feature type="domain" description="SprT-like" evidence="1">
    <location>
        <begin position="125"/>
        <end position="219"/>
    </location>
</feature>
<comment type="caution">
    <text evidence="2">The sequence shown here is derived from an EMBL/GenBank/DDBJ whole genome shotgun (WGS) entry which is preliminary data.</text>
</comment>
<evidence type="ECO:0000259" key="1">
    <source>
        <dbReference type="Pfam" id="PF10263"/>
    </source>
</evidence>
<organism evidence="2">
    <name type="scientific">Caldithrix abyssi</name>
    <dbReference type="NCBI Taxonomy" id="187145"/>
    <lineage>
        <taxon>Bacteria</taxon>
        <taxon>Pseudomonadati</taxon>
        <taxon>Calditrichota</taxon>
        <taxon>Calditrichia</taxon>
        <taxon>Calditrichales</taxon>
        <taxon>Calditrichaceae</taxon>
        <taxon>Caldithrix</taxon>
    </lineage>
</organism>
<dbReference type="Gene3D" id="3.30.2010.10">
    <property type="entry name" value="Metalloproteases ('zincins'), catalytic domain"/>
    <property type="match status" value="1"/>
</dbReference>